<feature type="region of interest" description="Disordered" evidence="1">
    <location>
        <begin position="807"/>
        <end position="835"/>
    </location>
</feature>
<gene>
    <name evidence="2" type="ORF">UTRI_03665</name>
</gene>
<keyword evidence="3" id="KW-1185">Reference proteome</keyword>
<evidence type="ECO:0000256" key="1">
    <source>
        <dbReference type="SAM" id="MobiDB-lite"/>
    </source>
</evidence>
<dbReference type="Proteomes" id="UP000324022">
    <property type="component" value="Unassembled WGS sequence"/>
</dbReference>
<reference evidence="2 3" key="1">
    <citation type="submission" date="2018-03" db="EMBL/GenBank/DDBJ databases">
        <authorList>
            <person name="Guldener U."/>
        </authorList>
    </citation>
    <scope>NUCLEOTIDE SEQUENCE [LARGE SCALE GENOMIC DNA]</scope>
    <source>
        <strain evidence="2 3">NBRC100155</strain>
    </source>
</reference>
<feature type="compositionally biased region" description="Low complexity" evidence="1">
    <location>
        <begin position="326"/>
        <end position="338"/>
    </location>
</feature>
<name>A0A5C3E458_9BASI</name>
<dbReference type="EMBL" id="OOIN01000007">
    <property type="protein sequence ID" value="SPO24397.1"/>
    <property type="molecule type" value="Genomic_DNA"/>
</dbReference>
<evidence type="ECO:0000313" key="2">
    <source>
        <dbReference type="EMBL" id="SPO24397.1"/>
    </source>
</evidence>
<feature type="region of interest" description="Disordered" evidence="1">
    <location>
        <begin position="1"/>
        <end position="21"/>
    </location>
</feature>
<dbReference type="AlphaFoldDB" id="A0A5C3E458"/>
<dbReference type="OrthoDB" id="2337158at2759"/>
<feature type="region of interest" description="Disordered" evidence="1">
    <location>
        <begin position="406"/>
        <end position="426"/>
    </location>
</feature>
<feature type="region of interest" description="Disordered" evidence="1">
    <location>
        <begin position="740"/>
        <end position="769"/>
    </location>
</feature>
<feature type="compositionally biased region" description="Polar residues" evidence="1">
    <location>
        <begin position="410"/>
        <end position="421"/>
    </location>
</feature>
<feature type="compositionally biased region" description="Basic and acidic residues" evidence="1">
    <location>
        <begin position="755"/>
        <end position="769"/>
    </location>
</feature>
<feature type="compositionally biased region" description="Basic and acidic residues" evidence="1">
    <location>
        <begin position="671"/>
        <end position="681"/>
    </location>
</feature>
<feature type="region of interest" description="Disordered" evidence="1">
    <location>
        <begin position="288"/>
        <end position="366"/>
    </location>
</feature>
<feature type="compositionally biased region" description="Acidic residues" evidence="1">
    <location>
        <begin position="296"/>
        <end position="309"/>
    </location>
</feature>
<protein>
    <submittedName>
        <fullName evidence="2">Uncharacterized protein</fullName>
    </submittedName>
</protein>
<evidence type="ECO:0000313" key="3">
    <source>
        <dbReference type="Proteomes" id="UP000324022"/>
    </source>
</evidence>
<proteinExistence type="predicted"/>
<feature type="region of interest" description="Disordered" evidence="1">
    <location>
        <begin position="650"/>
        <end position="685"/>
    </location>
</feature>
<sequence length="870" mass="96111">MAGDKAATSATKQRRPFTQLPPALNQLVDDRFDEDQYDQAVELLEQLRADGVRPSTSLIQKLVALSLCSLAPGQLASTSRWTLDHQLHDIAARLLTHPRASKSDRNVMKAASAASDRPSQSAILGASSLLIQYSQGGTSHGIAADLTAAAQSEEKCRQSLLARQILETLPSRRKPLELPQDDSPEAPRRARIGSLGLEDSDHEASFEVSSIERWVRQDLHRAEDVWDLLCNRRFSNPTEVKSATLARVSEFWMTSTERRRYQRQLEAESTSHRCLEDQIKEIRLKKFNGGTGLDSSDSDTDDASGEDDLLIGLTTPGRTTKRSAKSKSASTTTSSPAKPAKRARTSRSAAMQRDDEETQHQPIKMTEGAWRTLSVLLRLWEQASPQGTTTGASIDSEPPLLWQFPRSHSARQSGRNVSKSPATKDKTDEIGRALDVVFSFPSILPAYAPAATGTQAATDLFDTAKSADTRAHARPLGSVTEAELVHRQEVADQKDERAIAGRAETAARLLESIYDLVRLNYISSVAYIEGVSERIEALHAREIQNLMMPLLSRKPTLVANVLTVHLQEGTRTRPDKKRLLEQMHFRFGAKETISVDAALAYAMPNEETAVTCLRTYSSRELGRDAKAVLDFLSLNKLELDSSANTSVSLTFPTKSESRKQPMVQRQRQKANKSESHPRKSVTDSGHAAAVLTEEMKKGGLVAFAFVRAVQMETRDRINQMKFLLARALVSMHVSNESLQVKQDPDLSANGSVSPLKEESDQNDGDKVDSDWVSERDRLRLFLARLIKALKHDAAEFGSCVSALKTHMSKESSSRRSNTASIRPGSKNDQEGPATLPSLETVAERCRKYFEATQSLEHATQFLMTAVPRGL</sequence>
<accession>A0A5C3E458</accession>
<organism evidence="2 3">
    <name type="scientific">Ustilago trichophora</name>
    <dbReference type="NCBI Taxonomy" id="86804"/>
    <lineage>
        <taxon>Eukaryota</taxon>
        <taxon>Fungi</taxon>
        <taxon>Dikarya</taxon>
        <taxon>Basidiomycota</taxon>
        <taxon>Ustilaginomycotina</taxon>
        <taxon>Ustilaginomycetes</taxon>
        <taxon>Ustilaginales</taxon>
        <taxon>Ustilaginaceae</taxon>
        <taxon>Ustilago</taxon>
    </lineage>
</organism>